<keyword evidence="3" id="KW-0328">Glycosyltransferase</keyword>
<feature type="transmembrane region" description="Helical" evidence="8">
    <location>
        <begin position="430"/>
        <end position="446"/>
    </location>
</feature>
<evidence type="ECO:0000256" key="1">
    <source>
        <dbReference type="ARBA" id="ARBA00004651"/>
    </source>
</evidence>
<evidence type="ECO:0000259" key="9">
    <source>
        <dbReference type="Pfam" id="PF13231"/>
    </source>
</evidence>
<feature type="transmembrane region" description="Helical" evidence="8">
    <location>
        <begin position="220"/>
        <end position="246"/>
    </location>
</feature>
<reference evidence="10" key="2">
    <citation type="submission" date="2021-04" db="EMBL/GenBank/DDBJ databases">
        <authorList>
            <person name="Gilroy R."/>
        </authorList>
    </citation>
    <scope>NUCLEOTIDE SEQUENCE</scope>
    <source>
        <strain evidence="10">ChiBcolR8-3208</strain>
    </source>
</reference>
<dbReference type="InterPro" id="IPR038731">
    <property type="entry name" value="RgtA/B/C-like"/>
</dbReference>
<comment type="caution">
    <text evidence="10">The sequence shown here is derived from an EMBL/GenBank/DDBJ whole genome shotgun (WGS) entry which is preliminary data.</text>
</comment>
<feature type="transmembrane region" description="Helical" evidence="8">
    <location>
        <begin position="141"/>
        <end position="162"/>
    </location>
</feature>
<keyword evidence="7 8" id="KW-0472">Membrane</keyword>
<evidence type="ECO:0000256" key="7">
    <source>
        <dbReference type="ARBA" id="ARBA00023136"/>
    </source>
</evidence>
<feature type="transmembrane region" description="Helical" evidence="8">
    <location>
        <begin position="402"/>
        <end position="418"/>
    </location>
</feature>
<evidence type="ECO:0000256" key="5">
    <source>
        <dbReference type="ARBA" id="ARBA00022692"/>
    </source>
</evidence>
<feature type="domain" description="Glycosyltransferase RgtA/B/C/D-like" evidence="9">
    <location>
        <begin position="130"/>
        <end position="251"/>
    </location>
</feature>
<feature type="transmembrane region" description="Helical" evidence="8">
    <location>
        <begin position="452"/>
        <end position="475"/>
    </location>
</feature>
<comment type="subcellular location">
    <subcellularLocation>
        <location evidence="1">Cell membrane</location>
        <topology evidence="1">Multi-pass membrane protein</topology>
    </subcellularLocation>
</comment>
<dbReference type="GO" id="GO:0016763">
    <property type="term" value="F:pentosyltransferase activity"/>
    <property type="evidence" value="ECO:0007669"/>
    <property type="project" value="TreeGrafter"/>
</dbReference>
<evidence type="ECO:0000256" key="3">
    <source>
        <dbReference type="ARBA" id="ARBA00022676"/>
    </source>
</evidence>
<proteinExistence type="predicted"/>
<dbReference type="Pfam" id="PF13231">
    <property type="entry name" value="PMT_2"/>
    <property type="match status" value="1"/>
</dbReference>
<feature type="transmembrane region" description="Helical" evidence="8">
    <location>
        <begin position="68"/>
        <end position="87"/>
    </location>
</feature>
<organism evidence="10 11">
    <name type="scientific">Candidatus Acutalibacter ornithocaccae</name>
    <dbReference type="NCBI Taxonomy" id="2838416"/>
    <lineage>
        <taxon>Bacteria</taxon>
        <taxon>Bacillati</taxon>
        <taxon>Bacillota</taxon>
        <taxon>Clostridia</taxon>
        <taxon>Eubacteriales</taxon>
        <taxon>Acutalibacteraceae</taxon>
        <taxon>Acutalibacter</taxon>
    </lineage>
</organism>
<gene>
    <name evidence="10" type="ORF">H9942_08125</name>
</gene>
<evidence type="ECO:0000256" key="2">
    <source>
        <dbReference type="ARBA" id="ARBA00022475"/>
    </source>
</evidence>
<name>A0A9D2LYT3_9FIRM</name>
<reference evidence="10" key="1">
    <citation type="journal article" date="2021" name="PeerJ">
        <title>Extensive microbial diversity within the chicken gut microbiome revealed by metagenomics and culture.</title>
        <authorList>
            <person name="Gilroy R."/>
            <person name="Ravi A."/>
            <person name="Getino M."/>
            <person name="Pursley I."/>
            <person name="Horton D.L."/>
            <person name="Alikhan N.F."/>
            <person name="Baker D."/>
            <person name="Gharbi K."/>
            <person name="Hall N."/>
            <person name="Watson M."/>
            <person name="Adriaenssens E.M."/>
            <person name="Foster-Nyarko E."/>
            <person name="Jarju S."/>
            <person name="Secka A."/>
            <person name="Antonio M."/>
            <person name="Oren A."/>
            <person name="Chaudhuri R.R."/>
            <person name="La Ragione R."/>
            <person name="Hildebrand F."/>
            <person name="Pallen M.J."/>
        </authorList>
    </citation>
    <scope>NUCLEOTIDE SEQUENCE</scope>
    <source>
        <strain evidence="10">ChiBcolR8-3208</strain>
    </source>
</reference>
<evidence type="ECO:0000256" key="4">
    <source>
        <dbReference type="ARBA" id="ARBA00022679"/>
    </source>
</evidence>
<dbReference type="InterPro" id="IPR050297">
    <property type="entry name" value="LipidA_mod_glycosyltrf_83"/>
</dbReference>
<feature type="transmembrane region" description="Helical" evidence="8">
    <location>
        <begin position="36"/>
        <end position="56"/>
    </location>
</feature>
<keyword evidence="4" id="KW-0808">Transferase</keyword>
<protein>
    <submittedName>
        <fullName evidence="10">Glycosyltransferase family 39 protein</fullName>
    </submittedName>
</protein>
<dbReference type="AlphaFoldDB" id="A0A9D2LYT3"/>
<evidence type="ECO:0000313" key="11">
    <source>
        <dbReference type="Proteomes" id="UP000824214"/>
    </source>
</evidence>
<keyword evidence="6 8" id="KW-1133">Transmembrane helix</keyword>
<feature type="transmembrane region" description="Helical" evidence="8">
    <location>
        <begin position="183"/>
        <end position="208"/>
    </location>
</feature>
<dbReference type="GO" id="GO:0009103">
    <property type="term" value="P:lipopolysaccharide biosynthetic process"/>
    <property type="evidence" value="ECO:0007669"/>
    <property type="project" value="UniProtKB-ARBA"/>
</dbReference>
<evidence type="ECO:0000313" key="10">
    <source>
        <dbReference type="EMBL" id="HJB38017.1"/>
    </source>
</evidence>
<keyword evidence="5 8" id="KW-0812">Transmembrane</keyword>
<dbReference type="EMBL" id="DWXZ01000173">
    <property type="protein sequence ID" value="HJB38017.1"/>
    <property type="molecule type" value="Genomic_DNA"/>
</dbReference>
<keyword evidence="2" id="KW-1003">Cell membrane</keyword>
<evidence type="ECO:0000256" key="8">
    <source>
        <dbReference type="SAM" id="Phobius"/>
    </source>
</evidence>
<dbReference type="PANTHER" id="PTHR33908:SF11">
    <property type="entry name" value="MEMBRANE PROTEIN"/>
    <property type="match status" value="1"/>
</dbReference>
<accession>A0A9D2LYT3</accession>
<sequence length="489" mass="53345">MGEKLGWLGEKLAFGCGALFSWIVVVQGALTACRGGGWALFTLAGLGGMGALVLLGLRYLKPARAFSLGLFTLRLAIALGVVFLFGAQPVQDFKTMYDAACQLARGSREYLQTDYFYDWAYQTGFVAYEALVVRLFGEGLLPLQVLNAVWMAGTGCLVYGIARRFLPETGAMAASLLYALYPGPYFLAAVLTNQHIAVFFFYLGFWLLARREKPSPGGAVLAGLCLAVGNVMRPLGAVIVLALVCWALVRLLRWKGPGVLKVGAPLLAAGVAYFISTELFDWLVRVTGLNPEGLVNNLPLWKFVLGFNLESGGAWNQADYNAYYLLPRDQAPQAMEEIVGQRLSSLGLGGFLQLFWKKSQTMWGSLEYLTWGFGHLNGEAQVLGGLTLSQCLNALNYFDKGMFLLAFLLGGLALVHGVRKGWGDGARLPVMLAFLLCGYYGAHLFIEVQARYRYFLMPVLFLLAGAGAQLVLAWWQGRKNSGAKTPETP</sequence>
<evidence type="ECO:0000256" key="6">
    <source>
        <dbReference type="ARBA" id="ARBA00022989"/>
    </source>
</evidence>
<dbReference type="Proteomes" id="UP000824214">
    <property type="component" value="Unassembled WGS sequence"/>
</dbReference>
<dbReference type="GO" id="GO:0005886">
    <property type="term" value="C:plasma membrane"/>
    <property type="evidence" value="ECO:0007669"/>
    <property type="project" value="UniProtKB-SubCell"/>
</dbReference>
<dbReference type="PANTHER" id="PTHR33908">
    <property type="entry name" value="MANNOSYLTRANSFERASE YKCB-RELATED"/>
    <property type="match status" value="1"/>
</dbReference>
<feature type="transmembrane region" description="Helical" evidence="8">
    <location>
        <begin position="12"/>
        <end position="30"/>
    </location>
</feature>
<dbReference type="PROSITE" id="PS51257">
    <property type="entry name" value="PROKAR_LIPOPROTEIN"/>
    <property type="match status" value="1"/>
</dbReference>